<evidence type="ECO:0000313" key="3">
    <source>
        <dbReference type="Proteomes" id="UP000509702"/>
    </source>
</evidence>
<feature type="transmembrane region" description="Helical" evidence="1">
    <location>
        <begin position="15"/>
        <end position="35"/>
    </location>
</feature>
<keyword evidence="3" id="KW-1185">Reference proteome</keyword>
<feature type="transmembrane region" description="Helical" evidence="1">
    <location>
        <begin position="133"/>
        <end position="154"/>
    </location>
</feature>
<organism evidence="2 3">
    <name type="scientific">Azospirillum oryzae</name>
    <dbReference type="NCBI Taxonomy" id="286727"/>
    <lineage>
        <taxon>Bacteria</taxon>
        <taxon>Pseudomonadati</taxon>
        <taxon>Pseudomonadota</taxon>
        <taxon>Alphaproteobacteria</taxon>
        <taxon>Rhodospirillales</taxon>
        <taxon>Azospirillaceae</taxon>
        <taxon>Azospirillum</taxon>
    </lineage>
</organism>
<dbReference type="Proteomes" id="UP000509702">
    <property type="component" value="Plasmid unnamed6"/>
</dbReference>
<reference evidence="2 3" key="1">
    <citation type="submission" date="2020-06" db="EMBL/GenBank/DDBJ databases">
        <title>Complete genome of Azosprillum oryzae KACC14407.</title>
        <authorList>
            <person name="Kim M."/>
            <person name="Park Y.-J."/>
            <person name="Shin J.-H."/>
        </authorList>
    </citation>
    <scope>NUCLEOTIDE SEQUENCE [LARGE SCALE GENOMIC DNA]</scope>
    <source>
        <strain evidence="2 3">KACC 14407</strain>
        <plasmid evidence="2 3">unnamed6</plasmid>
    </source>
</reference>
<proteinExistence type="predicted"/>
<geneLocation type="plasmid" evidence="2 3">
    <name>unnamed6</name>
</geneLocation>
<dbReference type="EMBL" id="CP054621">
    <property type="protein sequence ID" value="QKS54331.1"/>
    <property type="molecule type" value="Genomic_DNA"/>
</dbReference>
<accession>A0A6N1ARD3</accession>
<keyword evidence="1" id="KW-0472">Membrane</keyword>
<dbReference type="SUPFAM" id="SSF58113">
    <property type="entry name" value="Apolipoprotein A-I"/>
    <property type="match status" value="2"/>
</dbReference>
<keyword evidence="1" id="KW-0812">Transmembrane</keyword>
<dbReference type="OrthoDB" id="7374316at2"/>
<keyword evidence="1" id="KW-1133">Transmembrane helix</keyword>
<gene>
    <name evidence="2" type="ORF">HUE56_28165</name>
</gene>
<evidence type="ECO:0000256" key="1">
    <source>
        <dbReference type="SAM" id="Phobius"/>
    </source>
</evidence>
<dbReference type="RefSeq" id="WP_149201502.1">
    <property type="nucleotide sequence ID" value="NZ_BSOV01000011.1"/>
</dbReference>
<sequence>MNIVQAAAPIISNPYTIGLVVLFLACWTAASIASLNRGTGRLLHTLREANGELDKSADALSFVERYEEVNATFARDPILGGAWCEFRQSLLLPRSAGRPVRSTTRPGAWFDLDLLRGPSIATDLRYHAAMPNLLVGAGLLFTFLGLAVALGSAGEVVTGTAAERNGALRQLLDTASFKFITSLMGMLLSIIYALVRKSRLKQVERALALFNSALEARIPLMTPAALQQETNELLVRQSDYLESFTNDLAVSLGSAMDRAFDARLGEHIGPLAEAMGRLADGMASRNEDTMRSMLDAFLEKLQGGTGDRMHEVAETLSGLGARLEGLQQGLGDAAVKMAQSADSMAARMGEGAEAALSRITDQMGGLTETLRAVAEQSRTAGAEAGQQMASRIEAAAAGFEEAARGVATTLAQAASAMETNMGRQAEESGARLSSSVEAMVAELRALAESSRNAGTEAFSQLAARVAETTAGLERSVERMSAGLERAASEGGSALGQGAEQAVNRIADATEGMRTELQAMMADLRTALGQAGDALRESGTSSAATLRTALGEAGDGVATALNGAADRLGRAGTEASDAIRKGGEAAGGSLRDAGGLVGERAGGLAGQIAALGQAATTLATRSTEFERAAAKAVEPLTKAADSMTAASQSARAAMEPLARASLDVSRAIEQVSGTTTRFDGVLDAAKNLTVSLNGAAQRFEGVDRELSNTLSALQTGLKGFTEQIGKFVGQTDQNLAKAATQLGSLVKNLEATLEDFAPVGRR</sequence>
<dbReference type="KEGG" id="aoz:HUE56_28165"/>
<protein>
    <submittedName>
        <fullName evidence="2">Apolipoprotein A1/A4/E family protein</fullName>
    </submittedName>
</protein>
<feature type="transmembrane region" description="Helical" evidence="1">
    <location>
        <begin position="174"/>
        <end position="195"/>
    </location>
</feature>
<keyword evidence="2" id="KW-0449">Lipoprotein</keyword>
<dbReference type="AlphaFoldDB" id="A0A6N1ARD3"/>
<evidence type="ECO:0000313" key="2">
    <source>
        <dbReference type="EMBL" id="QKS54331.1"/>
    </source>
</evidence>
<dbReference type="Gene3D" id="1.20.120.20">
    <property type="entry name" value="Apolipoprotein"/>
    <property type="match status" value="1"/>
</dbReference>
<name>A0A6N1ARD3_9PROT</name>
<keyword evidence="2" id="KW-0614">Plasmid</keyword>